<accession>A0A1I1JSA8</accession>
<organism evidence="2 3">
    <name type="scientific">Streptomyces aidingensis</name>
    <dbReference type="NCBI Taxonomy" id="910347"/>
    <lineage>
        <taxon>Bacteria</taxon>
        <taxon>Bacillati</taxon>
        <taxon>Actinomycetota</taxon>
        <taxon>Actinomycetes</taxon>
        <taxon>Kitasatosporales</taxon>
        <taxon>Streptomycetaceae</taxon>
        <taxon>Streptomyces</taxon>
    </lineage>
</organism>
<dbReference type="GO" id="GO:0003824">
    <property type="term" value="F:catalytic activity"/>
    <property type="evidence" value="ECO:0007669"/>
    <property type="project" value="UniProtKB-ARBA"/>
</dbReference>
<dbReference type="Proteomes" id="UP000199207">
    <property type="component" value="Unassembled WGS sequence"/>
</dbReference>
<dbReference type="InterPro" id="IPR000073">
    <property type="entry name" value="AB_hydrolase_1"/>
</dbReference>
<name>A0A1I1JSA8_9ACTN</name>
<evidence type="ECO:0000313" key="2">
    <source>
        <dbReference type="EMBL" id="SFC48753.1"/>
    </source>
</evidence>
<dbReference type="AlphaFoldDB" id="A0A1I1JSA8"/>
<dbReference type="PRINTS" id="PR00111">
    <property type="entry name" value="ABHYDROLASE"/>
</dbReference>
<feature type="domain" description="AB hydrolase-1" evidence="1">
    <location>
        <begin position="18"/>
        <end position="261"/>
    </location>
</feature>
<evidence type="ECO:0000259" key="1">
    <source>
        <dbReference type="Pfam" id="PF12697"/>
    </source>
</evidence>
<dbReference type="PANTHER" id="PTHR43433:SF10">
    <property type="entry name" value="AB HYDROLASE-1 DOMAIN-CONTAINING PROTEIN"/>
    <property type="match status" value="1"/>
</dbReference>
<dbReference type="EMBL" id="FOLM01000003">
    <property type="protein sequence ID" value="SFC48753.1"/>
    <property type="molecule type" value="Genomic_DNA"/>
</dbReference>
<dbReference type="STRING" id="910347.SAMN05421773_103443"/>
<sequence length="267" mass="27872">MLHVYDARPEGNDTTLTVLWHHGTPNTGEPPEPLLPAAARHGIGWVSYDRPGYGGSTPRPGRDIASAAADAAAVADALELRRFAVLGHSGGGPHALACAALLPDRVTGAVSVAGLAPFRADGIDWFAGMGPAGAAELRAAAEGRAALEKRLTTSEWDPDQFTPADHAALDQQWSWLGEIAAKASEDGLDGMIDDDLAYVAPWGFDPARISCPVLVLHGTRDRISPPAHAGWLAGRIPGAELRLAPDDGHISVLHSAPEALAWLAARG</sequence>
<dbReference type="InterPro" id="IPR050471">
    <property type="entry name" value="AB_hydrolase"/>
</dbReference>
<evidence type="ECO:0000313" key="3">
    <source>
        <dbReference type="Proteomes" id="UP000199207"/>
    </source>
</evidence>
<reference evidence="2 3" key="1">
    <citation type="submission" date="2016-10" db="EMBL/GenBank/DDBJ databases">
        <authorList>
            <person name="de Groot N.N."/>
        </authorList>
    </citation>
    <scope>NUCLEOTIDE SEQUENCE [LARGE SCALE GENOMIC DNA]</scope>
    <source>
        <strain evidence="2 3">CGMCC 4.5739</strain>
    </source>
</reference>
<proteinExistence type="predicted"/>
<dbReference type="Gene3D" id="3.40.50.1820">
    <property type="entry name" value="alpha/beta hydrolase"/>
    <property type="match status" value="1"/>
</dbReference>
<dbReference type="InterPro" id="IPR029058">
    <property type="entry name" value="AB_hydrolase_fold"/>
</dbReference>
<dbReference type="Pfam" id="PF12697">
    <property type="entry name" value="Abhydrolase_6"/>
    <property type="match status" value="1"/>
</dbReference>
<dbReference type="PANTHER" id="PTHR43433">
    <property type="entry name" value="HYDROLASE, ALPHA/BETA FOLD FAMILY PROTEIN"/>
    <property type="match status" value="1"/>
</dbReference>
<keyword evidence="3" id="KW-1185">Reference proteome</keyword>
<gene>
    <name evidence="2" type="ORF">SAMN05421773_103443</name>
</gene>
<dbReference type="SUPFAM" id="SSF53474">
    <property type="entry name" value="alpha/beta-Hydrolases"/>
    <property type="match status" value="1"/>
</dbReference>
<protein>
    <submittedName>
        <fullName evidence="2">Pimeloyl-ACP methyl ester carboxylesterase</fullName>
    </submittedName>
</protein>